<evidence type="ECO:0000313" key="1">
    <source>
        <dbReference type="EMBL" id="KAI3766805.1"/>
    </source>
</evidence>
<protein>
    <submittedName>
        <fullName evidence="1">Uncharacterized protein</fullName>
    </submittedName>
</protein>
<dbReference type="EMBL" id="CM042011">
    <property type="protein sequence ID" value="KAI3766805.1"/>
    <property type="molecule type" value="Genomic_DNA"/>
</dbReference>
<evidence type="ECO:0000313" key="2">
    <source>
        <dbReference type="Proteomes" id="UP001055811"/>
    </source>
</evidence>
<sequence>MLPPGHMGLPILGETITFLWYFKFLRRPDDYINSKRHKYGDGIGMYKTHLFGRPSVIAFLPVTNKFLLRDTESFKYGSAMVDLVGKTSLSGVHGKAHLRLRGFVSRSINQPNALRRIAILVQPRMISALESWTECHKITFYDEMKKVNFENIGMYFASIKPGPTLDRLKKYLAGVISGLRAYPLNIPGFTFYNALQCRRKTEAIFREELDKRRNNNNRKDQPINDILDGLMNLKDEEGNHLSDTEVLDNITSILLGGFESTVVVTMWAVYYLAQYPKVLQKLRDENMALKKTKSEQLVTSDEILKLEYTMKVVDEAIRLANIAAFVPRVATKDFDYKGYTIPKGWNVILWLRNVHIDPNNFEDPLCFNPDRWNGSMLPENFQAFGAGPRICAGNMLARLQLALFLHHLSTGYKWKLVNPYAKVKYLPHPKPEDGLEITIEKL</sequence>
<keyword evidence="2" id="KW-1185">Reference proteome</keyword>
<reference evidence="1 2" key="2">
    <citation type="journal article" date="2022" name="Mol. Ecol. Resour.">
        <title>The genomes of chicory, endive, great burdock and yacon provide insights into Asteraceae paleo-polyploidization history and plant inulin production.</title>
        <authorList>
            <person name="Fan W."/>
            <person name="Wang S."/>
            <person name="Wang H."/>
            <person name="Wang A."/>
            <person name="Jiang F."/>
            <person name="Liu H."/>
            <person name="Zhao H."/>
            <person name="Xu D."/>
            <person name="Zhang Y."/>
        </authorList>
    </citation>
    <scope>NUCLEOTIDE SEQUENCE [LARGE SCALE GENOMIC DNA]</scope>
    <source>
        <strain evidence="2">cv. Punajuju</strain>
        <tissue evidence="1">Leaves</tissue>
    </source>
</reference>
<comment type="caution">
    <text evidence="1">The sequence shown here is derived from an EMBL/GenBank/DDBJ whole genome shotgun (WGS) entry which is preliminary data.</text>
</comment>
<reference evidence="2" key="1">
    <citation type="journal article" date="2022" name="Mol. Ecol. Resour.">
        <title>The genomes of chicory, endive, great burdock and yacon provide insights into Asteraceae palaeo-polyploidization history and plant inulin production.</title>
        <authorList>
            <person name="Fan W."/>
            <person name="Wang S."/>
            <person name="Wang H."/>
            <person name="Wang A."/>
            <person name="Jiang F."/>
            <person name="Liu H."/>
            <person name="Zhao H."/>
            <person name="Xu D."/>
            <person name="Zhang Y."/>
        </authorList>
    </citation>
    <scope>NUCLEOTIDE SEQUENCE [LARGE SCALE GENOMIC DNA]</scope>
    <source>
        <strain evidence="2">cv. Punajuju</strain>
    </source>
</reference>
<accession>A0ACB9F7E8</accession>
<dbReference type="Proteomes" id="UP001055811">
    <property type="component" value="Linkage Group LG03"/>
</dbReference>
<name>A0ACB9F7E8_CICIN</name>
<proteinExistence type="predicted"/>
<gene>
    <name evidence="1" type="ORF">L2E82_16879</name>
</gene>
<organism evidence="1 2">
    <name type="scientific">Cichorium intybus</name>
    <name type="common">Chicory</name>
    <dbReference type="NCBI Taxonomy" id="13427"/>
    <lineage>
        <taxon>Eukaryota</taxon>
        <taxon>Viridiplantae</taxon>
        <taxon>Streptophyta</taxon>
        <taxon>Embryophyta</taxon>
        <taxon>Tracheophyta</taxon>
        <taxon>Spermatophyta</taxon>
        <taxon>Magnoliopsida</taxon>
        <taxon>eudicotyledons</taxon>
        <taxon>Gunneridae</taxon>
        <taxon>Pentapetalae</taxon>
        <taxon>asterids</taxon>
        <taxon>campanulids</taxon>
        <taxon>Asterales</taxon>
        <taxon>Asteraceae</taxon>
        <taxon>Cichorioideae</taxon>
        <taxon>Cichorieae</taxon>
        <taxon>Cichoriinae</taxon>
        <taxon>Cichorium</taxon>
    </lineage>
</organism>